<evidence type="ECO:0000313" key="2">
    <source>
        <dbReference type="Proteomes" id="UP001158986"/>
    </source>
</evidence>
<sequence length="88" mass="10132">MSNKRCYARLQTRGFLQDSETHSQAIGLHKQRSFQRQSAIGKAILSVCAYVGSDTFANVVLPQVRLLQHCLVELLVDRKKRKRVYELK</sequence>
<name>A0ABN8CQF2_9STRA</name>
<keyword evidence="2" id="KW-1185">Reference proteome</keyword>
<dbReference type="Proteomes" id="UP001158986">
    <property type="component" value="Unassembled WGS sequence"/>
</dbReference>
<organism evidence="1 2">
    <name type="scientific">Peronospora belbahrii</name>
    <dbReference type="NCBI Taxonomy" id="622444"/>
    <lineage>
        <taxon>Eukaryota</taxon>
        <taxon>Sar</taxon>
        <taxon>Stramenopiles</taxon>
        <taxon>Oomycota</taxon>
        <taxon>Peronosporomycetes</taxon>
        <taxon>Peronosporales</taxon>
        <taxon>Peronosporaceae</taxon>
        <taxon>Peronospora</taxon>
    </lineage>
</organism>
<comment type="caution">
    <text evidence="1">The sequence shown here is derived from an EMBL/GenBank/DDBJ whole genome shotgun (WGS) entry which is preliminary data.</text>
</comment>
<proteinExistence type="predicted"/>
<evidence type="ECO:0000313" key="1">
    <source>
        <dbReference type="EMBL" id="CAH0514969.1"/>
    </source>
</evidence>
<reference evidence="1 2" key="1">
    <citation type="submission" date="2021-11" db="EMBL/GenBank/DDBJ databases">
        <authorList>
            <person name="Islam A."/>
            <person name="Islam S."/>
            <person name="Flora M.S."/>
            <person name="Rahman M."/>
            <person name="Ziaur R.M."/>
            <person name="Epstein J.H."/>
            <person name="Hassan M."/>
            <person name="Klassen M."/>
            <person name="Woodard K."/>
            <person name="Webb A."/>
            <person name="Webby R.J."/>
            <person name="El Zowalaty M.E."/>
        </authorList>
    </citation>
    <scope>NUCLEOTIDE SEQUENCE [LARGE SCALE GENOMIC DNA]</scope>
    <source>
        <strain evidence="1">Pbs1</strain>
    </source>
</reference>
<gene>
    <name evidence="1" type="ORF">PBS001_LOCUS1701</name>
</gene>
<protein>
    <submittedName>
        <fullName evidence="1">Uncharacterized protein</fullName>
    </submittedName>
</protein>
<accession>A0ABN8CQF2</accession>
<dbReference type="EMBL" id="CAKLCB010000092">
    <property type="protein sequence ID" value="CAH0514969.1"/>
    <property type="molecule type" value="Genomic_DNA"/>
</dbReference>